<feature type="compositionally biased region" description="Acidic residues" evidence="1">
    <location>
        <begin position="217"/>
        <end position="227"/>
    </location>
</feature>
<feature type="compositionally biased region" description="Basic and acidic residues" evidence="1">
    <location>
        <begin position="78"/>
        <end position="92"/>
    </location>
</feature>
<accession>A0AAN6M482</accession>
<sequence length="279" mass="30338">MRLTRAALRAGAQDVDNETTDASKPHTDVTDDQDRHPLGEVSANTTPDHKTTDVPTRKMSVKKPKAAKKGAKGKKAKAAQEEEQKGEQKEEQKEEEPDVVPEEEGQVVGGPANDAVGDNLADEPTADTALAPVIDEQPLAPPSPPVHMTRRQLAKQEEDSLRSLRSRGPPQPKPVEEDTTAGAEEPDAPELPEQHEQTSESLDTEQQKDQTPTPEEMPVEEPGEDLVQETQKETDTSPPSEEPMEGDVQEHEPPVAATDVDLQDAQIHEPVSEKEAKAP</sequence>
<feature type="compositionally biased region" description="Basic and acidic residues" evidence="1">
    <location>
        <begin position="47"/>
        <end position="56"/>
    </location>
</feature>
<dbReference type="Proteomes" id="UP001280581">
    <property type="component" value="Unassembled WGS sequence"/>
</dbReference>
<name>A0AAN6M482_9PLEO</name>
<organism evidence="2 3">
    <name type="scientific">Pseudopithomyces chartarum</name>
    <dbReference type="NCBI Taxonomy" id="1892770"/>
    <lineage>
        <taxon>Eukaryota</taxon>
        <taxon>Fungi</taxon>
        <taxon>Dikarya</taxon>
        <taxon>Ascomycota</taxon>
        <taxon>Pezizomycotina</taxon>
        <taxon>Dothideomycetes</taxon>
        <taxon>Pleosporomycetidae</taxon>
        <taxon>Pleosporales</taxon>
        <taxon>Massarineae</taxon>
        <taxon>Didymosphaeriaceae</taxon>
        <taxon>Pseudopithomyces</taxon>
    </lineage>
</organism>
<reference evidence="2 3" key="1">
    <citation type="submission" date="2021-02" db="EMBL/GenBank/DDBJ databases">
        <title>Genome assembly of Pseudopithomyces chartarum.</title>
        <authorList>
            <person name="Jauregui R."/>
            <person name="Singh J."/>
            <person name="Voisey C."/>
        </authorList>
    </citation>
    <scope>NUCLEOTIDE SEQUENCE [LARGE SCALE GENOMIC DNA]</scope>
    <source>
        <strain evidence="2 3">AGR01</strain>
    </source>
</reference>
<proteinExistence type="predicted"/>
<feature type="region of interest" description="Disordered" evidence="1">
    <location>
        <begin position="1"/>
        <end position="279"/>
    </location>
</feature>
<evidence type="ECO:0000313" key="3">
    <source>
        <dbReference type="Proteomes" id="UP001280581"/>
    </source>
</evidence>
<protein>
    <submittedName>
        <fullName evidence="2">Uncharacterized protein</fullName>
    </submittedName>
</protein>
<feature type="compositionally biased region" description="Basic and acidic residues" evidence="1">
    <location>
        <begin position="21"/>
        <end position="38"/>
    </location>
</feature>
<comment type="caution">
    <text evidence="2">The sequence shown here is derived from an EMBL/GenBank/DDBJ whole genome shotgun (WGS) entry which is preliminary data.</text>
</comment>
<keyword evidence="3" id="KW-1185">Reference proteome</keyword>
<feature type="compositionally biased region" description="Acidic residues" evidence="1">
    <location>
        <begin position="93"/>
        <end position="105"/>
    </location>
</feature>
<gene>
    <name evidence="2" type="ORF">GRF29_8g1975373</name>
</gene>
<evidence type="ECO:0000313" key="2">
    <source>
        <dbReference type="EMBL" id="KAK3216049.1"/>
    </source>
</evidence>
<dbReference type="EMBL" id="WVTA01000002">
    <property type="protein sequence ID" value="KAK3216049.1"/>
    <property type="molecule type" value="Genomic_DNA"/>
</dbReference>
<feature type="compositionally biased region" description="Basic residues" evidence="1">
    <location>
        <begin position="59"/>
        <end position="77"/>
    </location>
</feature>
<evidence type="ECO:0000256" key="1">
    <source>
        <dbReference type="SAM" id="MobiDB-lite"/>
    </source>
</evidence>
<feature type="compositionally biased region" description="Basic and acidic residues" evidence="1">
    <location>
        <begin position="266"/>
        <end position="279"/>
    </location>
</feature>
<dbReference type="AlphaFoldDB" id="A0AAN6M482"/>